<dbReference type="AlphaFoldDB" id="A0A2U3QG98"/>
<keyword evidence="4 6" id="KW-0805">Transcription regulation</keyword>
<evidence type="ECO:0000256" key="4">
    <source>
        <dbReference type="ARBA" id="ARBA00023015"/>
    </source>
</evidence>
<evidence type="ECO:0000256" key="1">
    <source>
        <dbReference type="ARBA" id="ARBA00005952"/>
    </source>
</evidence>
<evidence type="ECO:0000256" key="2">
    <source>
        <dbReference type="ARBA" id="ARBA00022814"/>
    </source>
</evidence>
<evidence type="ECO:0000259" key="7">
    <source>
        <dbReference type="Pfam" id="PF01029"/>
    </source>
</evidence>
<dbReference type="GO" id="GO:0005829">
    <property type="term" value="C:cytosol"/>
    <property type="evidence" value="ECO:0007669"/>
    <property type="project" value="TreeGrafter"/>
</dbReference>
<dbReference type="NCBIfam" id="TIGR01951">
    <property type="entry name" value="nusB"/>
    <property type="match status" value="1"/>
</dbReference>
<evidence type="ECO:0000313" key="8">
    <source>
        <dbReference type="EMBL" id="SPQ00451.1"/>
    </source>
</evidence>
<dbReference type="OrthoDB" id="9811381at2"/>
<dbReference type="InterPro" id="IPR006027">
    <property type="entry name" value="NusB_RsmB_TIM44"/>
</dbReference>
<keyword evidence="2 6" id="KW-0889">Transcription antitermination</keyword>
<gene>
    <name evidence="6 8" type="primary">nusB</name>
    <name evidence="8" type="ORF">NBG4_240015</name>
</gene>
<evidence type="ECO:0000256" key="6">
    <source>
        <dbReference type="HAMAP-Rule" id="MF_00073"/>
    </source>
</evidence>
<feature type="domain" description="NusB/RsmB/TIM44" evidence="7">
    <location>
        <begin position="4"/>
        <end position="131"/>
    </location>
</feature>
<dbReference type="EMBL" id="OUUY01000069">
    <property type="protein sequence ID" value="SPQ00451.1"/>
    <property type="molecule type" value="Genomic_DNA"/>
</dbReference>
<comment type="function">
    <text evidence="6">Involved in transcription antitermination. Required for transcription of ribosomal RNA (rRNA) genes. Binds specifically to the boxA antiterminator sequence of the ribosomal RNA (rrn) operons.</text>
</comment>
<dbReference type="PANTHER" id="PTHR11078:SF3">
    <property type="entry name" value="ANTITERMINATION NUSB DOMAIN-CONTAINING PROTEIN"/>
    <property type="match status" value="1"/>
</dbReference>
<evidence type="ECO:0000256" key="3">
    <source>
        <dbReference type="ARBA" id="ARBA00022884"/>
    </source>
</evidence>
<proteinExistence type="inferred from homology"/>
<reference evidence="9" key="1">
    <citation type="submission" date="2018-03" db="EMBL/GenBank/DDBJ databases">
        <authorList>
            <person name="Zecchin S."/>
        </authorList>
    </citation>
    <scope>NUCLEOTIDE SEQUENCE [LARGE SCALE GENOMIC DNA]</scope>
</reference>
<keyword evidence="3 6" id="KW-0694">RNA-binding</keyword>
<protein>
    <recommendedName>
        <fullName evidence="6">Transcription antitermination protein NusB</fullName>
    </recommendedName>
    <alternativeName>
        <fullName evidence="6">Antitermination factor NusB</fullName>
    </alternativeName>
</protein>
<evidence type="ECO:0000313" key="9">
    <source>
        <dbReference type="Proteomes" id="UP000245125"/>
    </source>
</evidence>
<dbReference type="GO" id="GO:0031564">
    <property type="term" value="P:transcription antitermination"/>
    <property type="evidence" value="ECO:0007669"/>
    <property type="project" value="UniProtKB-KW"/>
</dbReference>
<dbReference type="Gene3D" id="1.10.940.10">
    <property type="entry name" value="NusB-like"/>
    <property type="match status" value="1"/>
</dbReference>
<dbReference type="InterPro" id="IPR035926">
    <property type="entry name" value="NusB-like_sf"/>
</dbReference>
<dbReference type="GO" id="GO:0006353">
    <property type="term" value="P:DNA-templated transcription termination"/>
    <property type="evidence" value="ECO:0007669"/>
    <property type="project" value="UniProtKB-UniRule"/>
</dbReference>
<evidence type="ECO:0000256" key="5">
    <source>
        <dbReference type="ARBA" id="ARBA00023163"/>
    </source>
</evidence>
<dbReference type="PANTHER" id="PTHR11078">
    <property type="entry name" value="N UTILIZATION SUBSTANCE PROTEIN B-RELATED"/>
    <property type="match status" value="1"/>
</dbReference>
<sequence length="136" mass="15608">MNRRKAREYALQMLFQSEFAGREKVITFHEDFLPAAKEKDGMKNFVEELVTGTIRNIEEIDLVIQGAAENWDLKRMAAVDRNILRLAIYEIFYRDDIPAAVTINEALEIAKKYSSLESVPFINGLLDKVARDRGKA</sequence>
<keyword evidence="9" id="KW-1185">Reference proteome</keyword>
<dbReference type="InterPro" id="IPR011605">
    <property type="entry name" value="NusB_fam"/>
</dbReference>
<dbReference type="Proteomes" id="UP000245125">
    <property type="component" value="Unassembled WGS sequence"/>
</dbReference>
<accession>A0A2U3QG98</accession>
<dbReference type="CDD" id="cd00619">
    <property type="entry name" value="Terminator_NusB"/>
    <property type="match status" value="1"/>
</dbReference>
<keyword evidence="5 6" id="KW-0804">Transcription</keyword>
<dbReference type="Pfam" id="PF01029">
    <property type="entry name" value="NusB"/>
    <property type="match status" value="1"/>
</dbReference>
<dbReference type="HAMAP" id="MF_00073">
    <property type="entry name" value="NusB"/>
    <property type="match status" value="1"/>
</dbReference>
<dbReference type="GO" id="GO:0003723">
    <property type="term" value="F:RNA binding"/>
    <property type="evidence" value="ECO:0007669"/>
    <property type="project" value="UniProtKB-UniRule"/>
</dbReference>
<comment type="similarity">
    <text evidence="1 6">Belongs to the NusB family.</text>
</comment>
<organism evidence="8 9">
    <name type="scientific">Candidatus Sulfobium mesophilum</name>
    <dbReference type="NCBI Taxonomy" id="2016548"/>
    <lineage>
        <taxon>Bacteria</taxon>
        <taxon>Pseudomonadati</taxon>
        <taxon>Nitrospirota</taxon>
        <taxon>Nitrospiria</taxon>
        <taxon>Nitrospirales</taxon>
        <taxon>Nitrospiraceae</taxon>
        <taxon>Candidatus Sulfobium</taxon>
    </lineage>
</organism>
<dbReference type="SUPFAM" id="SSF48013">
    <property type="entry name" value="NusB-like"/>
    <property type="match status" value="1"/>
</dbReference>
<name>A0A2U3QG98_9BACT</name>